<dbReference type="InterPro" id="IPR038501">
    <property type="entry name" value="Spore_GerAC_C_sf"/>
</dbReference>
<sequence length="428" mass="47400">MKRTVKSVGIIVILVTLLTGMTGCFDAREVDDLAYPMAIGFDKGDNNLLKMTLQLALPVAIAGGGGEEAPGGGGKTSSIVTLEVPAIFSGLNMANTFISKQINLSHVKVIIFSEELAKEGIDKYLTAIARGREFRPSMFVVVAVGSAEEYIRAVEPALETNPAKYYEMKLRAFDYTAFTADTRFYKFYNNLKSTSSQAYAVLASIGRFEKSSEISDEKSTYREKGRQVPLEGDFIAGDMPKTGDVKAEIMGLAVFDGAKMVGVLDGADTMAHLLVKGDFKYSFSTLPDPMKEGYFVLLGIEQGRAPKKKVEMVDGVPNINIDIFLEGNIQSIQSGINYEEGENLKILEKAVAEFFEEEIMRYLKKTIEYGVDVSGFGQLMKSKFLTWDEWENFDWLTRYKDSVFNVNVDVVIRRSGLIVRTVPFPDSD</sequence>
<keyword evidence="6" id="KW-0564">Palmitate</keyword>
<dbReference type="KEGG" id="hsc:HVS_09705"/>
<evidence type="ECO:0000259" key="8">
    <source>
        <dbReference type="Pfam" id="PF05504"/>
    </source>
</evidence>
<protein>
    <submittedName>
        <fullName evidence="10">Spore germination protein B3</fullName>
    </submittedName>
</protein>
<dbReference type="RefSeq" id="WP_101301679.1">
    <property type="nucleotide sequence ID" value="NZ_CP025197.1"/>
</dbReference>
<dbReference type="PANTHER" id="PTHR35789">
    <property type="entry name" value="SPORE GERMINATION PROTEIN B3"/>
    <property type="match status" value="1"/>
</dbReference>
<accession>A0A2K9E395</accession>
<evidence type="ECO:0000259" key="9">
    <source>
        <dbReference type="Pfam" id="PF25198"/>
    </source>
</evidence>
<dbReference type="InterPro" id="IPR008844">
    <property type="entry name" value="Spore_GerAC-like"/>
</dbReference>
<feature type="domain" description="Spore germination protein N-terminal" evidence="9">
    <location>
        <begin position="26"/>
        <end position="200"/>
    </location>
</feature>
<dbReference type="GO" id="GO:0009847">
    <property type="term" value="P:spore germination"/>
    <property type="evidence" value="ECO:0007669"/>
    <property type="project" value="InterPro"/>
</dbReference>
<keyword evidence="3" id="KW-0309">Germination</keyword>
<dbReference type="PANTHER" id="PTHR35789:SF1">
    <property type="entry name" value="SPORE GERMINATION PROTEIN B3"/>
    <property type="match status" value="1"/>
</dbReference>
<name>A0A2K9E395_9FIRM</name>
<keyword evidence="5" id="KW-0472">Membrane</keyword>
<organism evidence="10 11">
    <name type="scientific">Acetivibrio saccincola</name>
    <dbReference type="NCBI Taxonomy" id="1677857"/>
    <lineage>
        <taxon>Bacteria</taxon>
        <taxon>Bacillati</taxon>
        <taxon>Bacillota</taxon>
        <taxon>Clostridia</taxon>
        <taxon>Eubacteriales</taxon>
        <taxon>Oscillospiraceae</taxon>
        <taxon>Acetivibrio</taxon>
    </lineage>
</organism>
<comment type="subcellular location">
    <subcellularLocation>
        <location evidence="1">Membrane</location>
        <topology evidence="1">Lipid-anchor</topology>
    </subcellularLocation>
</comment>
<dbReference type="AlphaFoldDB" id="A0A2K9E395"/>
<comment type="similarity">
    <text evidence="2">Belongs to the GerABKC lipoprotein family.</text>
</comment>
<dbReference type="NCBIfam" id="TIGR02887">
    <property type="entry name" value="spore_ger_x_C"/>
    <property type="match status" value="1"/>
</dbReference>
<evidence type="ECO:0000313" key="10">
    <source>
        <dbReference type="EMBL" id="AUG57839.1"/>
    </source>
</evidence>
<keyword evidence="7" id="KW-0449">Lipoprotein</keyword>
<evidence type="ECO:0000256" key="1">
    <source>
        <dbReference type="ARBA" id="ARBA00004635"/>
    </source>
</evidence>
<dbReference type="InterPro" id="IPR057336">
    <property type="entry name" value="GerAC_N"/>
</dbReference>
<dbReference type="EMBL" id="CP025197">
    <property type="protein sequence ID" value="AUG57839.1"/>
    <property type="molecule type" value="Genomic_DNA"/>
</dbReference>
<keyword evidence="11" id="KW-1185">Reference proteome</keyword>
<reference evidence="10 11" key="1">
    <citation type="submission" date="2017-12" db="EMBL/GenBank/DDBJ databases">
        <title>Complete genome sequence of Herbivorax saccincola GGR1, a novel Cellulosome-producing hydrolytic bacterium in a thermophilic biogas plant, established by Illumina and Nanopore MinION sequencing.</title>
        <authorList>
            <person name="Pechtl A."/>
            <person name="Ruckert C."/>
            <person name="Koeck D.E."/>
            <person name="Maus I."/>
            <person name="Winkler A."/>
            <person name="Kalinowski J."/>
            <person name="Puhler A."/>
            <person name="Schwarz W.W."/>
            <person name="Zverlov V.V."/>
            <person name="Schluter A."/>
            <person name="Liebl W."/>
        </authorList>
    </citation>
    <scope>NUCLEOTIDE SEQUENCE [LARGE SCALE GENOMIC DNA]</scope>
    <source>
        <strain evidence="11">SR1</strain>
    </source>
</reference>
<dbReference type="PROSITE" id="PS51257">
    <property type="entry name" value="PROKAR_LIPOPROTEIN"/>
    <property type="match status" value="1"/>
</dbReference>
<evidence type="ECO:0000256" key="7">
    <source>
        <dbReference type="ARBA" id="ARBA00023288"/>
    </source>
</evidence>
<dbReference type="GO" id="GO:0016020">
    <property type="term" value="C:membrane"/>
    <property type="evidence" value="ECO:0007669"/>
    <property type="project" value="UniProtKB-SubCell"/>
</dbReference>
<evidence type="ECO:0000256" key="5">
    <source>
        <dbReference type="ARBA" id="ARBA00023136"/>
    </source>
</evidence>
<evidence type="ECO:0000256" key="6">
    <source>
        <dbReference type="ARBA" id="ARBA00023139"/>
    </source>
</evidence>
<feature type="domain" description="Spore germination GerAC-like C-terminal" evidence="8">
    <location>
        <begin position="250"/>
        <end position="416"/>
    </location>
</feature>
<dbReference type="Pfam" id="PF25198">
    <property type="entry name" value="Spore_GerAC_N"/>
    <property type="match status" value="1"/>
</dbReference>
<evidence type="ECO:0000256" key="3">
    <source>
        <dbReference type="ARBA" id="ARBA00022544"/>
    </source>
</evidence>
<dbReference type="Gene3D" id="3.30.300.210">
    <property type="entry name" value="Nutrient germinant receptor protein C, domain 3"/>
    <property type="match status" value="1"/>
</dbReference>
<gene>
    <name evidence="10" type="primary">gerBC1</name>
    <name evidence="10" type="ORF">HVS_09705</name>
</gene>
<dbReference type="InterPro" id="IPR046953">
    <property type="entry name" value="Spore_GerAC-like_C"/>
</dbReference>
<keyword evidence="4" id="KW-0732">Signal</keyword>
<dbReference type="Pfam" id="PF05504">
    <property type="entry name" value="Spore_GerAC"/>
    <property type="match status" value="1"/>
</dbReference>
<evidence type="ECO:0000313" key="11">
    <source>
        <dbReference type="Proteomes" id="UP000233534"/>
    </source>
</evidence>
<evidence type="ECO:0000256" key="2">
    <source>
        <dbReference type="ARBA" id="ARBA00007886"/>
    </source>
</evidence>
<dbReference type="Proteomes" id="UP000233534">
    <property type="component" value="Chromosome"/>
</dbReference>
<evidence type="ECO:0000256" key="4">
    <source>
        <dbReference type="ARBA" id="ARBA00022729"/>
    </source>
</evidence>
<proteinExistence type="inferred from homology"/>